<reference evidence="1" key="1">
    <citation type="submission" date="2021-01" db="EMBL/GenBank/DDBJ databases">
        <title>Whole genome shotgun sequence of Dactylosporangium siamense NBRC 106093.</title>
        <authorList>
            <person name="Komaki H."/>
            <person name="Tamura T."/>
        </authorList>
    </citation>
    <scope>NUCLEOTIDE SEQUENCE</scope>
    <source>
        <strain evidence="1">NBRC 106093</strain>
    </source>
</reference>
<accession>A0A919U7U6</accession>
<dbReference type="EMBL" id="BONQ01000048">
    <property type="protein sequence ID" value="GIG44997.1"/>
    <property type="molecule type" value="Genomic_DNA"/>
</dbReference>
<dbReference type="InterPro" id="IPR025680">
    <property type="entry name" value="DddI"/>
</dbReference>
<dbReference type="Proteomes" id="UP000660611">
    <property type="component" value="Unassembled WGS sequence"/>
</dbReference>
<protein>
    <recommendedName>
        <fullName evidence="3">Immunity protein Imm1</fullName>
    </recommendedName>
</protein>
<proteinExistence type="predicted"/>
<dbReference type="Pfam" id="PF14430">
    <property type="entry name" value="Imm1"/>
    <property type="match status" value="1"/>
</dbReference>
<dbReference type="RefSeq" id="WP_203846806.1">
    <property type="nucleotide sequence ID" value="NZ_BAAAVW010000009.1"/>
</dbReference>
<name>A0A919U7U6_9ACTN</name>
<evidence type="ECO:0000313" key="1">
    <source>
        <dbReference type="EMBL" id="GIG44997.1"/>
    </source>
</evidence>
<organism evidence="1 2">
    <name type="scientific">Dactylosporangium siamense</name>
    <dbReference type="NCBI Taxonomy" id="685454"/>
    <lineage>
        <taxon>Bacteria</taxon>
        <taxon>Bacillati</taxon>
        <taxon>Actinomycetota</taxon>
        <taxon>Actinomycetes</taxon>
        <taxon>Micromonosporales</taxon>
        <taxon>Micromonosporaceae</taxon>
        <taxon>Dactylosporangium</taxon>
    </lineage>
</organism>
<dbReference type="AlphaFoldDB" id="A0A919U7U6"/>
<comment type="caution">
    <text evidence="1">The sequence shown here is derived from an EMBL/GenBank/DDBJ whole genome shotgun (WGS) entry which is preliminary data.</text>
</comment>
<evidence type="ECO:0000313" key="2">
    <source>
        <dbReference type="Proteomes" id="UP000660611"/>
    </source>
</evidence>
<evidence type="ECO:0008006" key="3">
    <source>
        <dbReference type="Google" id="ProtNLM"/>
    </source>
</evidence>
<keyword evidence="2" id="KW-1185">Reference proteome</keyword>
<sequence>MGYVLTDVNLVATTLADPDAAVATFRYEVESPQVPGAGQMFTVAPEGGSAELRIDIDEEADRAALVWLPDGSYGIELAAADGITVYWFTDARPIEVPAQFARVSTATATNAVREYVATGQRPTCVRWSLEHGPYPFL</sequence>
<gene>
    <name evidence="1" type="ORF">Dsi01nite_030380</name>
</gene>